<comment type="caution">
    <text evidence="3">The sequence shown here is derived from an EMBL/GenBank/DDBJ whole genome shotgun (WGS) entry which is preliminary data.</text>
</comment>
<feature type="region of interest" description="Disordered" evidence="1">
    <location>
        <begin position="544"/>
        <end position="565"/>
    </location>
</feature>
<gene>
    <name evidence="3" type="ORF">ACJMK2_035779</name>
</gene>
<evidence type="ECO:0000313" key="3">
    <source>
        <dbReference type="EMBL" id="KAL3872556.1"/>
    </source>
</evidence>
<dbReference type="EMBL" id="JBJQND010000006">
    <property type="protein sequence ID" value="KAL3872556.1"/>
    <property type="molecule type" value="Genomic_DNA"/>
</dbReference>
<dbReference type="PANTHER" id="PTHR16156">
    <property type="entry name" value="AFTIPHILIN A-RELATED"/>
    <property type="match status" value="1"/>
</dbReference>
<accession>A0ABD3WF37</accession>
<feature type="compositionally biased region" description="Polar residues" evidence="1">
    <location>
        <begin position="72"/>
        <end position="83"/>
    </location>
</feature>
<dbReference type="AlphaFoldDB" id="A0ABD3WF37"/>
<feature type="compositionally biased region" description="Polar residues" evidence="1">
    <location>
        <begin position="151"/>
        <end position="177"/>
    </location>
</feature>
<proteinExistence type="predicted"/>
<dbReference type="Pfam" id="PF15045">
    <property type="entry name" value="Clathrin_bdg"/>
    <property type="match status" value="1"/>
</dbReference>
<reference evidence="3 4" key="1">
    <citation type="submission" date="2024-11" db="EMBL/GenBank/DDBJ databases">
        <title>Chromosome-level genome assembly of the freshwater bivalve Anodonta woodiana.</title>
        <authorList>
            <person name="Chen X."/>
        </authorList>
    </citation>
    <scope>NUCLEOTIDE SEQUENCE [LARGE SCALE GENOMIC DNA]</scope>
    <source>
        <strain evidence="3">MN2024</strain>
        <tissue evidence="3">Gills</tissue>
    </source>
</reference>
<feature type="region of interest" description="Disordered" evidence="1">
    <location>
        <begin position="145"/>
        <end position="264"/>
    </location>
</feature>
<feature type="region of interest" description="Disordered" evidence="1">
    <location>
        <begin position="1"/>
        <end position="37"/>
    </location>
</feature>
<feature type="domain" description="Aftiphilin clathrin-binding box" evidence="2">
    <location>
        <begin position="760"/>
        <end position="805"/>
    </location>
</feature>
<dbReference type="Proteomes" id="UP001634394">
    <property type="component" value="Unassembled WGS sequence"/>
</dbReference>
<organism evidence="3 4">
    <name type="scientific">Sinanodonta woodiana</name>
    <name type="common">Chinese pond mussel</name>
    <name type="synonym">Anodonta woodiana</name>
    <dbReference type="NCBI Taxonomy" id="1069815"/>
    <lineage>
        <taxon>Eukaryota</taxon>
        <taxon>Metazoa</taxon>
        <taxon>Spiralia</taxon>
        <taxon>Lophotrochozoa</taxon>
        <taxon>Mollusca</taxon>
        <taxon>Bivalvia</taxon>
        <taxon>Autobranchia</taxon>
        <taxon>Heteroconchia</taxon>
        <taxon>Palaeoheterodonta</taxon>
        <taxon>Unionida</taxon>
        <taxon>Unionoidea</taxon>
        <taxon>Unionidae</taxon>
        <taxon>Unioninae</taxon>
        <taxon>Sinanodonta</taxon>
    </lineage>
</organism>
<feature type="region of interest" description="Disordered" evidence="1">
    <location>
        <begin position="662"/>
        <end position="683"/>
    </location>
</feature>
<dbReference type="PANTHER" id="PTHR16156:SF10">
    <property type="entry name" value="AFTIPHILIN-RELATED"/>
    <property type="match status" value="1"/>
</dbReference>
<dbReference type="InterPro" id="IPR029205">
    <property type="entry name" value="Clathrin-bd"/>
</dbReference>
<name>A0ABD3WF37_SINWO</name>
<evidence type="ECO:0000313" key="4">
    <source>
        <dbReference type="Proteomes" id="UP001634394"/>
    </source>
</evidence>
<keyword evidence="4" id="KW-1185">Reference proteome</keyword>
<dbReference type="InterPro" id="IPR046359">
    <property type="entry name" value="Aftin-like"/>
</dbReference>
<evidence type="ECO:0000259" key="2">
    <source>
        <dbReference type="Pfam" id="PF15045"/>
    </source>
</evidence>
<feature type="compositionally biased region" description="Polar residues" evidence="1">
    <location>
        <begin position="553"/>
        <end position="563"/>
    </location>
</feature>
<evidence type="ECO:0000256" key="1">
    <source>
        <dbReference type="SAM" id="MobiDB-lite"/>
    </source>
</evidence>
<feature type="compositionally biased region" description="Polar residues" evidence="1">
    <location>
        <begin position="184"/>
        <end position="215"/>
    </location>
</feature>
<sequence>MSSFIPMVSSSPPPLDDGAPDDDWDSDDFGNFTGADDAASTGGFHGYHKSKLDIVNVSSEHDKWTEPKSGQIEENSASDINDASHTQVDVDFANFSQFANPENENFHFEKGISESGIMDGFEDGEDDGGTADAFISTDVENKFLDFEGQGDITNTNASSPSGDDDNCVTNKESSQPSDGVISHGSMTDSGHGSSDLSPIQQTIKTPEFSTKTISNDGADIIGDEQTDSTASQDKCEKFMDDISSSEPSVSEGYMSNVTPTDQKKNILDSERQCSSESCSDSFIDDNQHCNPDIPFIRSNEPGDSEMDTDLITDKNHLEDNDETDDDFQDFSSYDVQTKCLSDLHSNFGTIDTKFEVKLVHCPASDILVQESGTSECGIGTGHKVEGCVVGDCGTGAEEGELPVVSVRNPCTLGTNLSHDTDTDKMISSAAGESGNMESEERGLYSADADDSDTDNSDRRSDKDEDISANEFEDFATFKVGLFYKSKDEVSDTSWASFPVKADSFMDEEKGASDEDNDNEGRVICCSSPEDKDNVIPVERTLTGSDFEDMDSFSDAQSSTSNSERVVESEVTAIEKKPQHNIGADADDEFGDFSSVGTVSDNTEVVQAAIPSKPHQPEKFVEFAAFDSEETQEVSNDDNWAAFSSSSSATSVTSSFVGTIGPSTGITFGSRSETEKIDSDEENKAAYSRVQSQSPAIVTNSSFNMPMNAENTSQIQTKLGRVKQAVVGCFPSGLCFVDEDTPKRLDHLVDSSITESYRPFLWCSIKDMDNTDALLYHWSESTWNRQLFSTLRIDTRNILFGKKKQSYVPLTPLEPTKILTPAVVKTEDNFKPDPTQITTQEIPPAQFDWSSSGLVNPLAGANNNLNLDFLIQDSETINKSSALESEFLVDYPSSITKPTLPPLENILASMKTTSTFKPTNQNEALSKEAQHIIQSLPDLTFMKAKVLMFPISSKFCD</sequence>
<feature type="compositionally biased region" description="Polar residues" evidence="1">
    <location>
        <begin position="242"/>
        <end position="260"/>
    </location>
</feature>
<feature type="region of interest" description="Disordered" evidence="1">
    <location>
        <begin position="60"/>
        <end position="83"/>
    </location>
</feature>
<feature type="compositionally biased region" description="Acidic residues" evidence="1">
    <location>
        <begin position="18"/>
        <end position="28"/>
    </location>
</feature>
<feature type="region of interest" description="Disordered" evidence="1">
    <location>
        <begin position="414"/>
        <end position="465"/>
    </location>
</feature>
<protein>
    <recommendedName>
        <fullName evidence="2">Aftiphilin clathrin-binding box domain-containing protein</fullName>
    </recommendedName>
</protein>